<keyword evidence="2" id="KW-1185">Reference proteome</keyword>
<gene>
    <name evidence="1" type="ORF">PR048_020267</name>
</gene>
<accession>A0ABQ9H5U5</accession>
<evidence type="ECO:0000313" key="1">
    <source>
        <dbReference type="EMBL" id="KAJ8879659.1"/>
    </source>
</evidence>
<sequence length="165" mass="17617">MSAQKSEDGLCAMTKLPGFLASSAGSSLLSISLCGHSDGPRRNMDGSPTSRAHVPLTCWTTIAARGRANGGRNWSRNAGVMIGGIRTRGRNLLHEATIAGTAENLISGTITEQNFYIINIMALADDILSTPKITVYSNRQLFLPLLDTGCSKSCVVETIVHKQKL</sequence>
<dbReference type="EMBL" id="JARBHB010000007">
    <property type="protein sequence ID" value="KAJ8879659.1"/>
    <property type="molecule type" value="Genomic_DNA"/>
</dbReference>
<name>A0ABQ9H5U5_9NEOP</name>
<reference evidence="1 2" key="1">
    <citation type="submission" date="2023-02" db="EMBL/GenBank/DDBJ databases">
        <title>LHISI_Scaffold_Assembly.</title>
        <authorList>
            <person name="Stuart O.P."/>
            <person name="Cleave R."/>
            <person name="Magrath M.J.L."/>
            <person name="Mikheyev A.S."/>
        </authorList>
    </citation>
    <scope>NUCLEOTIDE SEQUENCE [LARGE SCALE GENOMIC DNA]</scope>
    <source>
        <strain evidence="1">Daus_M_001</strain>
        <tissue evidence="1">Leg muscle</tissue>
    </source>
</reference>
<protein>
    <submittedName>
        <fullName evidence="1">Uncharacterized protein</fullName>
    </submittedName>
</protein>
<evidence type="ECO:0000313" key="2">
    <source>
        <dbReference type="Proteomes" id="UP001159363"/>
    </source>
</evidence>
<proteinExistence type="predicted"/>
<comment type="caution">
    <text evidence="1">The sequence shown here is derived from an EMBL/GenBank/DDBJ whole genome shotgun (WGS) entry which is preliminary data.</text>
</comment>
<dbReference type="Proteomes" id="UP001159363">
    <property type="component" value="Chromosome 6"/>
</dbReference>
<organism evidence="1 2">
    <name type="scientific">Dryococelus australis</name>
    <dbReference type="NCBI Taxonomy" id="614101"/>
    <lineage>
        <taxon>Eukaryota</taxon>
        <taxon>Metazoa</taxon>
        <taxon>Ecdysozoa</taxon>
        <taxon>Arthropoda</taxon>
        <taxon>Hexapoda</taxon>
        <taxon>Insecta</taxon>
        <taxon>Pterygota</taxon>
        <taxon>Neoptera</taxon>
        <taxon>Polyneoptera</taxon>
        <taxon>Phasmatodea</taxon>
        <taxon>Verophasmatodea</taxon>
        <taxon>Anareolatae</taxon>
        <taxon>Phasmatidae</taxon>
        <taxon>Eurycanthinae</taxon>
        <taxon>Dryococelus</taxon>
    </lineage>
</organism>